<dbReference type="AlphaFoldDB" id="A0A0N5AJJ9"/>
<name>A0A0N5AJJ9_9BILA</name>
<keyword evidence="1" id="KW-0812">Transmembrane</keyword>
<keyword evidence="2" id="KW-1185">Reference proteome</keyword>
<keyword evidence="1" id="KW-0472">Membrane</keyword>
<reference evidence="3" key="1">
    <citation type="submission" date="2017-02" db="UniProtKB">
        <authorList>
            <consortium name="WormBaseParasite"/>
        </authorList>
    </citation>
    <scope>IDENTIFICATION</scope>
</reference>
<dbReference type="WBParaSite" id="SMUV_0000464001-mRNA-1">
    <property type="protein sequence ID" value="SMUV_0000464001-mRNA-1"/>
    <property type="gene ID" value="SMUV_0000464001"/>
</dbReference>
<evidence type="ECO:0000313" key="2">
    <source>
        <dbReference type="Proteomes" id="UP000046393"/>
    </source>
</evidence>
<accession>A0A0N5AJJ9</accession>
<sequence>MSAKGGSVLKIDEVARLVTEEAKKDGRVDGVFGFNTAKRPPLSSVPSKDKANLWIFIHISIFFFCTETFSTSSISVELLVRLVMETRFQ</sequence>
<organism evidence="2 3">
    <name type="scientific">Syphacia muris</name>
    <dbReference type="NCBI Taxonomy" id="451379"/>
    <lineage>
        <taxon>Eukaryota</taxon>
        <taxon>Metazoa</taxon>
        <taxon>Ecdysozoa</taxon>
        <taxon>Nematoda</taxon>
        <taxon>Chromadorea</taxon>
        <taxon>Rhabditida</taxon>
        <taxon>Spirurina</taxon>
        <taxon>Oxyuridomorpha</taxon>
        <taxon>Oxyuroidea</taxon>
        <taxon>Oxyuridae</taxon>
        <taxon>Syphacia</taxon>
    </lineage>
</organism>
<evidence type="ECO:0000313" key="3">
    <source>
        <dbReference type="WBParaSite" id="SMUV_0000464001-mRNA-1"/>
    </source>
</evidence>
<keyword evidence="1" id="KW-1133">Transmembrane helix</keyword>
<protein>
    <submittedName>
        <fullName evidence="3">Uncharacterized protein</fullName>
    </submittedName>
</protein>
<dbReference type="Proteomes" id="UP000046393">
    <property type="component" value="Unplaced"/>
</dbReference>
<evidence type="ECO:0000256" key="1">
    <source>
        <dbReference type="SAM" id="Phobius"/>
    </source>
</evidence>
<feature type="transmembrane region" description="Helical" evidence="1">
    <location>
        <begin position="53"/>
        <end position="80"/>
    </location>
</feature>
<proteinExistence type="predicted"/>